<dbReference type="GO" id="GO:0006310">
    <property type="term" value="P:DNA recombination"/>
    <property type="evidence" value="ECO:0007669"/>
    <property type="project" value="UniProtKB-KW"/>
</dbReference>
<dbReference type="KEGG" id="srhi:H9L12_03425"/>
<dbReference type="EMBL" id="CP060717">
    <property type="protein sequence ID" value="QNN65637.1"/>
    <property type="molecule type" value="Genomic_DNA"/>
</dbReference>
<keyword evidence="5" id="KW-1185">Reference proteome</keyword>
<keyword evidence="1" id="KW-0233">DNA recombination</keyword>
<dbReference type="InterPro" id="IPR002104">
    <property type="entry name" value="Integrase_catalytic"/>
</dbReference>
<evidence type="ECO:0000256" key="1">
    <source>
        <dbReference type="ARBA" id="ARBA00023172"/>
    </source>
</evidence>
<dbReference type="GO" id="GO:0003677">
    <property type="term" value="F:DNA binding"/>
    <property type="evidence" value="ECO:0007669"/>
    <property type="project" value="InterPro"/>
</dbReference>
<dbReference type="AlphaFoldDB" id="A0A7G9SCR2"/>
<evidence type="ECO:0000259" key="3">
    <source>
        <dbReference type="PROSITE" id="PS51898"/>
    </source>
</evidence>
<feature type="compositionally biased region" description="Basic residues" evidence="2">
    <location>
        <begin position="621"/>
        <end position="630"/>
    </location>
</feature>
<dbReference type="SUPFAM" id="SSF56349">
    <property type="entry name" value="DNA breaking-rejoining enzymes"/>
    <property type="match status" value="1"/>
</dbReference>
<dbReference type="InterPro" id="IPR011010">
    <property type="entry name" value="DNA_brk_join_enz"/>
</dbReference>
<accession>A0A7G9SCR2</accession>
<dbReference type="Proteomes" id="UP000515955">
    <property type="component" value="Chromosome"/>
</dbReference>
<dbReference type="GO" id="GO:0015074">
    <property type="term" value="P:DNA integration"/>
    <property type="evidence" value="ECO:0007669"/>
    <property type="project" value="InterPro"/>
</dbReference>
<reference evidence="4 5" key="1">
    <citation type="submission" date="2020-08" db="EMBL/GenBank/DDBJ databases">
        <title>Genome sequence of Sphingomonas rhizophila KACC 19189T.</title>
        <authorList>
            <person name="Hyun D.-W."/>
            <person name="Bae J.-W."/>
        </authorList>
    </citation>
    <scope>NUCLEOTIDE SEQUENCE [LARGE SCALE GENOMIC DNA]</scope>
    <source>
        <strain evidence="4 5">KACC 19189</strain>
    </source>
</reference>
<feature type="region of interest" description="Disordered" evidence="2">
    <location>
        <begin position="601"/>
        <end position="630"/>
    </location>
</feature>
<proteinExistence type="predicted"/>
<evidence type="ECO:0000313" key="5">
    <source>
        <dbReference type="Proteomes" id="UP000515955"/>
    </source>
</evidence>
<gene>
    <name evidence="4" type="ORF">H9L12_03425</name>
</gene>
<feature type="domain" description="Tyr recombinase" evidence="3">
    <location>
        <begin position="371"/>
        <end position="572"/>
    </location>
</feature>
<organism evidence="4 5">
    <name type="scientific">Sphingomonas rhizophila</name>
    <dbReference type="NCBI Taxonomy" id="2071607"/>
    <lineage>
        <taxon>Bacteria</taxon>
        <taxon>Pseudomonadati</taxon>
        <taxon>Pseudomonadota</taxon>
        <taxon>Alphaproteobacteria</taxon>
        <taxon>Sphingomonadales</taxon>
        <taxon>Sphingomonadaceae</taxon>
        <taxon>Sphingomonas</taxon>
    </lineage>
</organism>
<protein>
    <recommendedName>
        <fullName evidence="3">Tyr recombinase domain-containing protein</fullName>
    </recommendedName>
</protein>
<evidence type="ECO:0000256" key="2">
    <source>
        <dbReference type="SAM" id="MobiDB-lite"/>
    </source>
</evidence>
<dbReference type="Gene3D" id="1.10.443.10">
    <property type="entry name" value="Intergrase catalytic core"/>
    <property type="match status" value="1"/>
</dbReference>
<dbReference type="PROSITE" id="PS51898">
    <property type="entry name" value="TYR_RECOMBINASE"/>
    <property type="match status" value="1"/>
</dbReference>
<dbReference type="InterPro" id="IPR013762">
    <property type="entry name" value="Integrase-like_cat_sf"/>
</dbReference>
<sequence length="630" mass="70637">MGTATPFKARRLSAHLSVAFEELVGMCAALTDLTAEEAYAFFRHGLERELAKAIEAYEKHSPNEEVCARANRVMAGSIALALQAHEDPVSAHEWPQDIDEFQPVYRIAQHYLDRAKDDARSRLLSEGKAVSPTRMRGAVHQILRGRLSAHQRTEHLSAPSIRARGHPLVVLLDDTLFDGASIVQSATIAATAAASPDDAHLYLEHDTRRFSAIIPIVTQALQADDHWGVDVSQRQTILRTFAWLTGDKRLCDYRPSDIEGYKSALQRIPTTHRWDGHQQAVEDVLASYPTIPKTNKRNGRTLNRDLSTMERVAKHLSKSSWKPRSGHGRIMDFSEHYVEIKENPLEPERVPWTVDHLKAFFSSRVYLGGGGTAKRHHATDLPTVWHDASYWVPMIAAYAYMSREEICGLECEDVVSSADRPYIAVRRNMTKSKDGHTADGLKNLHRDRVVPIHPELIRLGFLEYVEAVAAEGHVAIFPELYHRDLKVRGGKRFWQSSFRYQVDAVAAVMPLPRTVSGKDADFHSFRTYGASHAETTDVKQAIVDLLFGHASAGTNLRKYGRARLTLDEAEYLERLHDGLVTVAPIVTGHLVCPPKINLLPLDRRSRTGSAPGRRASLSKAERRKRDKAAK</sequence>
<name>A0A7G9SCR2_9SPHN</name>
<evidence type="ECO:0000313" key="4">
    <source>
        <dbReference type="EMBL" id="QNN65637.1"/>
    </source>
</evidence>